<dbReference type="Proteomes" id="UP000006764">
    <property type="component" value="Chromosome"/>
</dbReference>
<evidence type="ECO:0000256" key="3">
    <source>
        <dbReference type="ARBA" id="ARBA00022729"/>
    </source>
</evidence>
<dbReference type="PANTHER" id="PTHR43811">
    <property type="entry name" value="FKBP-TYPE PEPTIDYL-PROLYL CIS-TRANS ISOMERASE FKPA"/>
    <property type="match status" value="1"/>
</dbReference>
<feature type="domain" description="PPIase FKBP-type" evidence="9">
    <location>
        <begin position="147"/>
        <end position="233"/>
    </location>
</feature>
<keyword evidence="5 6" id="KW-0413">Isomerase</keyword>
<dbReference type="Gene3D" id="1.10.287.460">
    <property type="entry name" value="Peptidyl-prolyl cis-trans isomerase, FKBP-type, N-terminal domain"/>
    <property type="match status" value="1"/>
</dbReference>
<dbReference type="RefSeq" id="WP_238582925.1">
    <property type="nucleotide sequence ID" value="NZ_CP004387.1"/>
</dbReference>
<dbReference type="EC" id="5.2.1.8" evidence="7"/>
<keyword evidence="3" id="KW-0732">Signal</keyword>
<keyword evidence="11" id="KW-1185">Reference proteome</keyword>
<feature type="region of interest" description="Disordered" evidence="8">
    <location>
        <begin position="94"/>
        <end position="119"/>
    </location>
</feature>
<dbReference type="Gene3D" id="3.10.50.40">
    <property type="match status" value="1"/>
</dbReference>
<evidence type="ECO:0000313" key="11">
    <source>
        <dbReference type="Proteomes" id="UP000006764"/>
    </source>
</evidence>
<dbReference type="SUPFAM" id="SSF54534">
    <property type="entry name" value="FKBP-like"/>
    <property type="match status" value="1"/>
</dbReference>
<dbReference type="InterPro" id="IPR046357">
    <property type="entry name" value="PPIase_dom_sf"/>
</dbReference>
<dbReference type="HOGENOM" id="CLU_013615_0_1_6"/>
<dbReference type="PANTHER" id="PTHR43811:SF19">
    <property type="entry name" value="39 KDA FK506-BINDING NUCLEAR PROTEIN"/>
    <property type="match status" value="1"/>
</dbReference>
<accession>A0A0B4XFL8</accession>
<dbReference type="KEGG" id="apac:S7S_02085"/>
<dbReference type="InterPro" id="IPR001179">
    <property type="entry name" value="PPIase_FKBP_dom"/>
</dbReference>
<evidence type="ECO:0000313" key="10">
    <source>
        <dbReference type="EMBL" id="AJD46839.1"/>
    </source>
</evidence>
<dbReference type="EMBL" id="CP004387">
    <property type="protein sequence ID" value="AJD46839.1"/>
    <property type="molecule type" value="Genomic_DNA"/>
</dbReference>
<dbReference type="Pfam" id="PF01346">
    <property type="entry name" value="FKBP_N"/>
    <property type="match status" value="1"/>
</dbReference>
<organism evidence="10 11">
    <name type="scientific">Isoalcanivorax pacificus W11-5</name>
    <dbReference type="NCBI Taxonomy" id="391936"/>
    <lineage>
        <taxon>Bacteria</taxon>
        <taxon>Pseudomonadati</taxon>
        <taxon>Pseudomonadota</taxon>
        <taxon>Gammaproteobacteria</taxon>
        <taxon>Oceanospirillales</taxon>
        <taxon>Alcanivoracaceae</taxon>
        <taxon>Isoalcanivorax</taxon>
    </lineage>
</organism>
<proteinExistence type="inferred from homology"/>
<comment type="catalytic activity">
    <reaction evidence="1 6 7">
        <text>[protein]-peptidylproline (omega=180) = [protein]-peptidylproline (omega=0)</text>
        <dbReference type="Rhea" id="RHEA:16237"/>
        <dbReference type="Rhea" id="RHEA-COMP:10747"/>
        <dbReference type="Rhea" id="RHEA-COMP:10748"/>
        <dbReference type="ChEBI" id="CHEBI:83833"/>
        <dbReference type="ChEBI" id="CHEBI:83834"/>
        <dbReference type="EC" id="5.2.1.8"/>
    </reaction>
</comment>
<dbReference type="AlphaFoldDB" id="A0A0B4XFL8"/>
<keyword evidence="4 6" id="KW-0697">Rotamase</keyword>
<sequence>MMKKLALVLAVSALAACGQEKGGDVKVESDVQKASYAIGYRTGEQMYGNTDDLDVDVFLAGLRAGALGEKEGLPLESEQMDQAIADYQQQKIAEREAQREKAASDNAETGKKFREENGAKEGVTTLDSGLQYEVLTEGESDQKPTLNDVVVAHYHGTLVDGTVFDSSVDRGEPASFPLGQVIQGWQEALQLMNVGDKWRIVIPPELAYGEQGAGQKIGPNSTLVFEVELLEVKPGN</sequence>
<dbReference type="FunFam" id="3.10.50.40:FF:000045">
    <property type="entry name" value="Peptidyl-prolyl cis-trans isomerase"/>
    <property type="match status" value="1"/>
</dbReference>
<evidence type="ECO:0000256" key="2">
    <source>
        <dbReference type="ARBA" id="ARBA00006577"/>
    </source>
</evidence>
<dbReference type="PROSITE" id="PS50059">
    <property type="entry name" value="FKBP_PPIASE"/>
    <property type="match status" value="1"/>
</dbReference>
<dbReference type="STRING" id="391936.S7S_02085"/>
<protein>
    <recommendedName>
        <fullName evidence="7">Peptidyl-prolyl cis-trans isomerase</fullName>
        <ecNumber evidence="7">5.2.1.8</ecNumber>
    </recommendedName>
</protein>
<evidence type="ECO:0000256" key="4">
    <source>
        <dbReference type="ARBA" id="ARBA00023110"/>
    </source>
</evidence>
<reference evidence="10 11" key="1">
    <citation type="journal article" date="2012" name="J. Bacteriol.">
        <title>Genome sequence of an alkane-degrading bacterium, Alcanivorax pacificus type strain W11-5, isolated from deep sea sediment.</title>
        <authorList>
            <person name="Lai Q."/>
            <person name="Shao Z."/>
        </authorList>
    </citation>
    <scope>NUCLEOTIDE SEQUENCE [LARGE SCALE GENOMIC DNA]</scope>
    <source>
        <strain evidence="10 11">W11-5</strain>
    </source>
</reference>
<gene>
    <name evidence="10" type="ORF">S7S_02085</name>
</gene>
<dbReference type="InterPro" id="IPR000774">
    <property type="entry name" value="PPIase_FKBP_N"/>
</dbReference>
<evidence type="ECO:0000256" key="8">
    <source>
        <dbReference type="SAM" id="MobiDB-lite"/>
    </source>
</evidence>
<comment type="similarity">
    <text evidence="2 7">Belongs to the FKBP-type PPIase family.</text>
</comment>
<evidence type="ECO:0000256" key="7">
    <source>
        <dbReference type="RuleBase" id="RU003915"/>
    </source>
</evidence>
<dbReference type="Pfam" id="PF00254">
    <property type="entry name" value="FKBP_C"/>
    <property type="match status" value="1"/>
</dbReference>
<dbReference type="GO" id="GO:0003755">
    <property type="term" value="F:peptidyl-prolyl cis-trans isomerase activity"/>
    <property type="evidence" value="ECO:0007669"/>
    <property type="project" value="UniProtKB-UniRule"/>
</dbReference>
<evidence type="ECO:0000256" key="1">
    <source>
        <dbReference type="ARBA" id="ARBA00000971"/>
    </source>
</evidence>
<evidence type="ECO:0000256" key="5">
    <source>
        <dbReference type="ARBA" id="ARBA00023235"/>
    </source>
</evidence>
<dbReference type="InterPro" id="IPR036944">
    <property type="entry name" value="PPIase_FKBP_N_sf"/>
</dbReference>
<dbReference type="PROSITE" id="PS51257">
    <property type="entry name" value="PROKAR_LIPOPROTEIN"/>
    <property type="match status" value="1"/>
</dbReference>
<name>A0A0B4XFL8_9GAMM</name>
<dbReference type="GO" id="GO:0006457">
    <property type="term" value="P:protein folding"/>
    <property type="evidence" value="ECO:0007669"/>
    <property type="project" value="InterPro"/>
</dbReference>
<evidence type="ECO:0000259" key="9">
    <source>
        <dbReference type="PROSITE" id="PS50059"/>
    </source>
</evidence>
<evidence type="ECO:0000256" key="6">
    <source>
        <dbReference type="PROSITE-ProRule" id="PRU00277"/>
    </source>
</evidence>